<gene>
    <name evidence="1" type="ORF">SINV_09028</name>
</gene>
<feature type="non-terminal residue" evidence="1">
    <location>
        <position position="84"/>
    </location>
</feature>
<proteinExistence type="predicted"/>
<organism>
    <name type="scientific">Solenopsis invicta</name>
    <name type="common">Red imported fire ant</name>
    <name type="synonym">Solenopsis wagneri</name>
    <dbReference type="NCBI Taxonomy" id="13686"/>
    <lineage>
        <taxon>Eukaryota</taxon>
        <taxon>Metazoa</taxon>
        <taxon>Ecdysozoa</taxon>
        <taxon>Arthropoda</taxon>
        <taxon>Hexapoda</taxon>
        <taxon>Insecta</taxon>
        <taxon>Pterygota</taxon>
        <taxon>Neoptera</taxon>
        <taxon>Endopterygota</taxon>
        <taxon>Hymenoptera</taxon>
        <taxon>Apocrita</taxon>
        <taxon>Aculeata</taxon>
        <taxon>Formicoidea</taxon>
        <taxon>Formicidae</taxon>
        <taxon>Myrmicinae</taxon>
        <taxon>Solenopsis</taxon>
    </lineage>
</organism>
<evidence type="ECO:0000313" key="1">
    <source>
        <dbReference type="EMBL" id="EFZ10406.1"/>
    </source>
</evidence>
<dbReference type="HOGENOM" id="CLU_2530314_0_0_1"/>
<name>E9J9U8_SOLIN</name>
<sequence length="84" mass="10500">MLAEMWIEIKHWEKVKERLPREFKWKVKLARRKNRKDFEEKWARIRDWVEKGNGMRTIIDGDFNTRMGELREGERKGESRRIKR</sequence>
<reference evidence="1" key="1">
    <citation type="journal article" date="2011" name="Proc. Natl. Acad. Sci. U.S.A.">
        <title>The genome of the fire ant Solenopsis invicta.</title>
        <authorList>
            <person name="Wurm Y."/>
            <person name="Wang J."/>
            <person name="Riba-Grognuz O."/>
            <person name="Corona M."/>
            <person name="Nygaard S."/>
            <person name="Hunt B.G."/>
            <person name="Ingram K.K."/>
            <person name="Falquet L."/>
            <person name="Nipitwattanaphon M."/>
            <person name="Gotzek D."/>
            <person name="Dijkstra M.B."/>
            <person name="Oettler J."/>
            <person name="Comtesse F."/>
            <person name="Shih C.J."/>
            <person name="Wu W.J."/>
            <person name="Yang C.C."/>
            <person name="Thomas J."/>
            <person name="Beaudoing E."/>
            <person name="Pradervand S."/>
            <person name="Flegel V."/>
            <person name="Cook E.D."/>
            <person name="Fabbretti R."/>
            <person name="Stockinger H."/>
            <person name="Long L."/>
            <person name="Farmerie W.G."/>
            <person name="Oakey J."/>
            <person name="Boomsma J.J."/>
            <person name="Pamilo P."/>
            <person name="Yi S.V."/>
            <person name="Heinze J."/>
            <person name="Goodisman M.A."/>
            <person name="Farinelli L."/>
            <person name="Harshman K."/>
            <person name="Hulo N."/>
            <person name="Cerutti L."/>
            <person name="Xenarios I."/>
            <person name="Shoemaker D."/>
            <person name="Keller L."/>
        </authorList>
    </citation>
    <scope>NUCLEOTIDE SEQUENCE [LARGE SCALE GENOMIC DNA]</scope>
</reference>
<dbReference type="AlphaFoldDB" id="E9J9U8"/>
<dbReference type="EMBL" id="GL769412">
    <property type="protein sequence ID" value="EFZ10406.1"/>
    <property type="molecule type" value="Genomic_DNA"/>
</dbReference>
<accession>E9J9U8</accession>
<protein>
    <submittedName>
        <fullName evidence="1">Uncharacterized protein</fullName>
    </submittedName>
</protein>